<name>A0A841T9N7_9BACL</name>
<organism evidence="5 6">
    <name type="scientific">Cohnella lubricantis</name>
    <dbReference type="NCBI Taxonomy" id="2163172"/>
    <lineage>
        <taxon>Bacteria</taxon>
        <taxon>Bacillati</taxon>
        <taxon>Bacillota</taxon>
        <taxon>Bacilli</taxon>
        <taxon>Bacillales</taxon>
        <taxon>Paenibacillaceae</taxon>
        <taxon>Cohnella</taxon>
    </lineage>
</organism>
<evidence type="ECO:0000313" key="5">
    <source>
        <dbReference type="EMBL" id="MBB6676735.1"/>
    </source>
</evidence>
<dbReference type="PRINTS" id="PR00598">
    <property type="entry name" value="HTHMARR"/>
</dbReference>
<keyword evidence="3" id="KW-0804">Transcription</keyword>
<dbReference type="AlphaFoldDB" id="A0A841T9N7"/>
<dbReference type="SUPFAM" id="SSF46785">
    <property type="entry name" value="Winged helix' DNA-binding domain"/>
    <property type="match status" value="1"/>
</dbReference>
<dbReference type="Gene3D" id="1.10.10.10">
    <property type="entry name" value="Winged helix-like DNA-binding domain superfamily/Winged helix DNA-binding domain"/>
    <property type="match status" value="1"/>
</dbReference>
<evidence type="ECO:0000259" key="4">
    <source>
        <dbReference type="PROSITE" id="PS50995"/>
    </source>
</evidence>
<dbReference type="InterPro" id="IPR000835">
    <property type="entry name" value="HTH_MarR-typ"/>
</dbReference>
<dbReference type="PANTHER" id="PTHR42756">
    <property type="entry name" value="TRANSCRIPTIONAL REGULATOR, MARR"/>
    <property type="match status" value="1"/>
</dbReference>
<dbReference type="Proteomes" id="UP000574133">
    <property type="component" value="Unassembled WGS sequence"/>
</dbReference>
<evidence type="ECO:0000313" key="6">
    <source>
        <dbReference type="Proteomes" id="UP000574133"/>
    </source>
</evidence>
<sequence length="150" mass="17148">MEMGDEVFDAIEMEIAIFMRRAEAVRLAGLSGIELDRSAYLLLRYLERKGPVGIKALADELQLDISTASRQTAALESKGYVERMADPQDARVSLLRITDGVPAMLTEVRRSRKEFYAKLLNEWPEEDCRKLGELLGKFNRTAEQRQRRRG</sequence>
<gene>
    <name evidence="5" type="ORF">H4Q31_05255</name>
</gene>
<dbReference type="PROSITE" id="PS50995">
    <property type="entry name" value="HTH_MARR_2"/>
    <property type="match status" value="1"/>
</dbReference>
<dbReference type="SMART" id="SM00347">
    <property type="entry name" value="HTH_MARR"/>
    <property type="match status" value="1"/>
</dbReference>
<comment type="caution">
    <text evidence="5">The sequence shown here is derived from an EMBL/GenBank/DDBJ whole genome shotgun (WGS) entry which is preliminary data.</text>
</comment>
<dbReference type="InterPro" id="IPR036390">
    <property type="entry name" value="WH_DNA-bd_sf"/>
</dbReference>
<dbReference type="Pfam" id="PF01047">
    <property type="entry name" value="MarR"/>
    <property type="match status" value="1"/>
</dbReference>
<proteinExistence type="predicted"/>
<dbReference type="GO" id="GO:0003677">
    <property type="term" value="F:DNA binding"/>
    <property type="evidence" value="ECO:0007669"/>
    <property type="project" value="UniProtKB-KW"/>
</dbReference>
<evidence type="ECO:0000256" key="2">
    <source>
        <dbReference type="ARBA" id="ARBA00023125"/>
    </source>
</evidence>
<keyword evidence="6" id="KW-1185">Reference proteome</keyword>
<evidence type="ECO:0000256" key="3">
    <source>
        <dbReference type="ARBA" id="ARBA00023163"/>
    </source>
</evidence>
<keyword evidence="2" id="KW-0238">DNA-binding</keyword>
<protein>
    <submittedName>
        <fullName evidence="5">MarR family transcriptional regulator</fullName>
    </submittedName>
</protein>
<keyword evidence="1" id="KW-0805">Transcription regulation</keyword>
<dbReference type="GO" id="GO:0003700">
    <property type="term" value="F:DNA-binding transcription factor activity"/>
    <property type="evidence" value="ECO:0007669"/>
    <property type="project" value="InterPro"/>
</dbReference>
<dbReference type="InterPro" id="IPR036388">
    <property type="entry name" value="WH-like_DNA-bd_sf"/>
</dbReference>
<reference evidence="5 6" key="1">
    <citation type="submission" date="2020-08" db="EMBL/GenBank/DDBJ databases">
        <title>Cohnella phylogeny.</title>
        <authorList>
            <person name="Dunlap C."/>
        </authorList>
    </citation>
    <scope>NUCLEOTIDE SEQUENCE [LARGE SCALE GENOMIC DNA]</scope>
    <source>
        <strain evidence="5 6">DSM 103658</strain>
    </source>
</reference>
<accession>A0A841T9N7</accession>
<feature type="domain" description="HTH marR-type" evidence="4">
    <location>
        <begin position="1"/>
        <end position="140"/>
    </location>
</feature>
<dbReference type="EMBL" id="JACJVN010000021">
    <property type="protein sequence ID" value="MBB6676735.1"/>
    <property type="molecule type" value="Genomic_DNA"/>
</dbReference>
<dbReference type="PANTHER" id="PTHR42756:SF1">
    <property type="entry name" value="TRANSCRIPTIONAL REPRESSOR OF EMRAB OPERON"/>
    <property type="match status" value="1"/>
</dbReference>
<evidence type="ECO:0000256" key="1">
    <source>
        <dbReference type="ARBA" id="ARBA00023015"/>
    </source>
</evidence>